<proteinExistence type="predicted"/>
<evidence type="ECO:0000256" key="2">
    <source>
        <dbReference type="ARBA" id="ARBA00022771"/>
    </source>
</evidence>
<dbReference type="Pfam" id="PF17921">
    <property type="entry name" value="Integrase_H2C2"/>
    <property type="match status" value="1"/>
</dbReference>
<name>A0ABM1ZKL6_AEDAL</name>
<dbReference type="PROSITE" id="PS50006">
    <property type="entry name" value="FHA_DOMAIN"/>
    <property type="match status" value="1"/>
</dbReference>
<dbReference type="SMART" id="SM00249">
    <property type="entry name" value="PHD"/>
    <property type="match status" value="1"/>
</dbReference>
<evidence type="ECO:0000313" key="9">
    <source>
        <dbReference type="EnsemblMetazoa" id="AALFPA23_019402.P28535"/>
    </source>
</evidence>
<dbReference type="InterPro" id="IPR000253">
    <property type="entry name" value="FHA_dom"/>
</dbReference>
<reference evidence="10" key="1">
    <citation type="journal article" date="2015" name="Proc. Natl. Acad. Sci. U.S.A.">
        <title>Genome sequence of the Asian Tiger mosquito, Aedes albopictus, reveals insights into its biology, genetics, and evolution.</title>
        <authorList>
            <person name="Chen X.G."/>
            <person name="Jiang X."/>
            <person name="Gu J."/>
            <person name="Xu M."/>
            <person name="Wu Y."/>
            <person name="Deng Y."/>
            <person name="Zhang C."/>
            <person name="Bonizzoni M."/>
            <person name="Dermauw W."/>
            <person name="Vontas J."/>
            <person name="Armbruster P."/>
            <person name="Huang X."/>
            <person name="Yang Y."/>
            <person name="Zhang H."/>
            <person name="He W."/>
            <person name="Peng H."/>
            <person name="Liu Y."/>
            <person name="Wu K."/>
            <person name="Chen J."/>
            <person name="Lirakis M."/>
            <person name="Topalis P."/>
            <person name="Van Leeuwen T."/>
            <person name="Hall A.B."/>
            <person name="Jiang X."/>
            <person name="Thorpe C."/>
            <person name="Mueller R.L."/>
            <person name="Sun C."/>
            <person name="Waterhouse R.M."/>
            <person name="Yan G."/>
            <person name="Tu Z.J."/>
            <person name="Fang X."/>
            <person name="James A.A."/>
        </authorList>
    </citation>
    <scope>NUCLEOTIDE SEQUENCE [LARGE SCALE GENOMIC DNA]</scope>
    <source>
        <strain evidence="10">Foshan</strain>
    </source>
</reference>
<dbReference type="InterPro" id="IPR001584">
    <property type="entry name" value="Integrase_cat-core"/>
</dbReference>
<evidence type="ECO:0000259" key="8">
    <source>
        <dbReference type="PROSITE" id="PS50994"/>
    </source>
</evidence>
<keyword evidence="1" id="KW-0479">Metal-binding</keyword>
<dbReference type="PROSITE" id="PS50994">
    <property type="entry name" value="INTEGRASE"/>
    <property type="match status" value="1"/>
</dbReference>
<dbReference type="Gene3D" id="3.30.40.10">
    <property type="entry name" value="Zinc/RING finger domain, C3HC4 (zinc finger)"/>
    <property type="match status" value="1"/>
</dbReference>
<dbReference type="InterPro" id="IPR011011">
    <property type="entry name" value="Znf_FYVE_PHD"/>
</dbReference>
<dbReference type="SUPFAM" id="SSF57903">
    <property type="entry name" value="FYVE/PHD zinc finger"/>
    <property type="match status" value="1"/>
</dbReference>
<dbReference type="Pfam" id="PF05380">
    <property type="entry name" value="Peptidase_A17"/>
    <property type="match status" value="1"/>
</dbReference>
<dbReference type="InterPro" id="IPR036397">
    <property type="entry name" value="RNaseH_sf"/>
</dbReference>
<protein>
    <submittedName>
        <fullName evidence="9">Uncharacterized protein</fullName>
    </submittedName>
</protein>
<dbReference type="InterPro" id="IPR001965">
    <property type="entry name" value="Znf_PHD"/>
</dbReference>
<dbReference type="InterPro" id="IPR005312">
    <property type="entry name" value="DUF1759"/>
</dbReference>
<evidence type="ECO:0000313" key="10">
    <source>
        <dbReference type="Proteomes" id="UP000069940"/>
    </source>
</evidence>
<dbReference type="PROSITE" id="PS50158">
    <property type="entry name" value="ZF_CCHC"/>
    <property type="match status" value="1"/>
</dbReference>
<dbReference type="RefSeq" id="XP_062703949.1">
    <property type="nucleotide sequence ID" value="XM_062847965.1"/>
</dbReference>
<dbReference type="Gene3D" id="3.30.420.10">
    <property type="entry name" value="Ribonuclease H-like superfamily/Ribonuclease H"/>
    <property type="match status" value="1"/>
</dbReference>
<evidence type="ECO:0000259" key="5">
    <source>
        <dbReference type="PROSITE" id="PS50006"/>
    </source>
</evidence>
<dbReference type="SUPFAM" id="SSF53098">
    <property type="entry name" value="Ribonuclease H-like"/>
    <property type="match status" value="1"/>
</dbReference>
<keyword evidence="10" id="KW-1185">Reference proteome</keyword>
<dbReference type="Pfam" id="PF00628">
    <property type="entry name" value="PHD"/>
    <property type="match status" value="1"/>
</dbReference>
<feature type="domain" description="PHD-type" evidence="6">
    <location>
        <begin position="11"/>
        <end position="61"/>
    </location>
</feature>
<dbReference type="PROSITE" id="PS50016">
    <property type="entry name" value="ZF_PHD_2"/>
    <property type="match status" value="1"/>
</dbReference>
<dbReference type="GeneID" id="134286354"/>
<evidence type="ECO:0000256" key="3">
    <source>
        <dbReference type="ARBA" id="ARBA00022833"/>
    </source>
</evidence>
<evidence type="ECO:0000259" key="6">
    <source>
        <dbReference type="PROSITE" id="PS50016"/>
    </source>
</evidence>
<feature type="domain" description="Integrase catalytic" evidence="8">
    <location>
        <begin position="1630"/>
        <end position="1819"/>
    </location>
</feature>
<dbReference type="InterPro" id="IPR040676">
    <property type="entry name" value="DUF5641"/>
</dbReference>
<dbReference type="EnsemblMetazoa" id="AALFPA23_019402.R28535">
    <property type="protein sequence ID" value="AALFPA23_019402.P28535"/>
    <property type="gene ID" value="AALFPA23_019402"/>
</dbReference>
<dbReference type="InterPro" id="IPR043502">
    <property type="entry name" value="DNA/RNA_pol_sf"/>
</dbReference>
<dbReference type="InterPro" id="IPR012337">
    <property type="entry name" value="RNaseH-like_sf"/>
</dbReference>
<organism evidence="9 10">
    <name type="scientific">Aedes albopictus</name>
    <name type="common">Asian tiger mosquito</name>
    <name type="synonym">Stegomyia albopicta</name>
    <dbReference type="NCBI Taxonomy" id="7160"/>
    <lineage>
        <taxon>Eukaryota</taxon>
        <taxon>Metazoa</taxon>
        <taxon>Ecdysozoa</taxon>
        <taxon>Arthropoda</taxon>
        <taxon>Hexapoda</taxon>
        <taxon>Insecta</taxon>
        <taxon>Pterygota</taxon>
        <taxon>Neoptera</taxon>
        <taxon>Endopterygota</taxon>
        <taxon>Diptera</taxon>
        <taxon>Nematocera</taxon>
        <taxon>Culicoidea</taxon>
        <taxon>Culicidae</taxon>
        <taxon>Culicinae</taxon>
        <taxon>Aedini</taxon>
        <taxon>Aedes</taxon>
        <taxon>Stegomyia</taxon>
    </lineage>
</organism>
<evidence type="ECO:0000256" key="1">
    <source>
        <dbReference type="ARBA" id="ARBA00022723"/>
    </source>
</evidence>
<dbReference type="InterPro" id="IPR001878">
    <property type="entry name" value="Znf_CCHC"/>
</dbReference>
<dbReference type="PROSITE" id="PS01359">
    <property type="entry name" value="ZF_PHD_1"/>
    <property type="match status" value="1"/>
</dbReference>
<accession>A0ABM1ZKL6</accession>
<dbReference type="InterPro" id="IPR019787">
    <property type="entry name" value="Znf_PHD-finger"/>
</dbReference>
<dbReference type="InterPro" id="IPR019786">
    <property type="entry name" value="Zinc_finger_PHD-type_CS"/>
</dbReference>
<feature type="domain" description="CCHC-type" evidence="7">
    <location>
        <begin position="533"/>
        <end position="548"/>
    </location>
</feature>
<evidence type="ECO:0000256" key="4">
    <source>
        <dbReference type="PROSITE-ProRule" id="PRU00047"/>
    </source>
</evidence>
<dbReference type="Proteomes" id="UP000069940">
    <property type="component" value="Unassembled WGS sequence"/>
</dbReference>
<dbReference type="InterPro" id="IPR013083">
    <property type="entry name" value="Znf_RING/FYVE/PHD"/>
</dbReference>
<keyword evidence="2 4" id="KW-0863">Zinc-finger</keyword>
<reference evidence="9" key="2">
    <citation type="submission" date="2025-05" db="UniProtKB">
        <authorList>
            <consortium name="EnsemblMetazoa"/>
        </authorList>
    </citation>
    <scope>IDENTIFICATION</scope>
    <source>
        <strain evidence="9">Foshan</strain>
    </source>
</reference>
<keyword evidence="3" id="KW-0862">Zinc</keyword>
<dbReference type="Pfam" id="PF18701">
    <property type="entry name" value="DUF5641"/>
    <property type="match status" value="1"/>
</dbReference>
<sequence>MSRPAPLDDTYCVCELCQLSPSIDRGMVACDECGKWFHYSCANVDDSIKDQPWCCKLCLAMRSQRHRGTSTVSSRRKKAKELELRRLDEEYAMQQEYMRRRYDVMASYIDESDDDEEESVQNSKVSNVSRTRQWIDKQIEVKGGPKAFETYGVQAIPVAGPSHVGLQGDCFPGTPPGRPDSRVLPRHHNIPPAAVVHDRQQTYHVPSPPELQPLGSTMNSYGLGMVSSVARSQEPLDDRDHRASSFAPHDVATFRNIAGPRMANSVNMNANFERNERQRQSASVPPSMLGGFPVCGPSSAQIAARQVWPKKLPTFSGAVEEWPIFISSYENSNTACGFSDVENLIRLQESLKGPALETVRSRLVLPANVPRVVDTLRRIYGKPEVLIRSLISKVRSIEPPKQERLDTVIKFGMAVQQLCDHLEAANQLDHLSNPVLLQEMVDKLPTSFKLEWVRFKKVVPHVSIRTFGDFMEQLMDEASEVTFVNPTMETAAKQERKPPKEKGFIHAHNDVAGVNGDDKSRRFATQASEDKPCATCSKVGHRARNCEDFRKLSLGERLRLVADRNLCTLCLYNHGTMRCRNKLQCNVSGCGAKHHPLLHRVEKAPETSCMLHHRKSKSSVIFRVVPVILVNGAKQFRTHAFFDEGSSRTLLEKGVATKLGLKGAIRPLNLTWTSGVTRTEKSSMSVKLAISGKDEVEQYQLNEVHTVDRLNLPQQTVNFNELVEKFAHLRGIDIGNQESAQPTILIGLDNMDLMAPIESRIGNEGEPIGLRCKLGWTICGPTRAIAGEDYCGVHQCDVEMDQALKDYFTMEEAGVNCPYRVESDEDRRARGILEQTTVRIGQSFETGLLWRIDDVNMPDSYPMAYRRLQSLEKRFAKEPGLQDRVNTAIEEFVRKGYAHKASSEELAGTEPGKMWYLPLNVVVNPKKPGKIRLTLDAAAKAGGVSLNDMLIKGPDMLVSLPVILNHFRARRIGIGGDIREMFLQIRMREQDKQFQRFLFRREKNSAPDVYIMDAVIFGAKCSPCNAHFTKDTNALEHASRFPAAADAIINRHYVDDYFDSADDEDEAIKRALEVRHVHSLGGFEIRSWLSNSPKVLEALGDHEGVAKTLCYDKAVGSERVLGLLWRPDEDVFSFNTELMTNLDPYLIDGVRPTKRILLKCVMSFFDPIGFLSPLLIHGKIIIQETWRSNTEWDQPVTDEIFRKWLDWTKMLPSIESVKIPRCFFGNESINNVSNIQLHIFSDAGEDAYGCVAYLRYTVAADVRCSLIGSKSKVAPLQLTSTPRLELQAAVIGARMLNTLCSSLCVPIQERFLWVDSMTVLSWIRSDSRKYKPYVAHRVAEILHTTNVADWRYVPSKKNVADDMTKWGDGTTLDAECRWFKGPSFLFDAVESWPEQPGTKPLVPEELRTCYLLYHIVLPEPIIDVTRISKWRVLLRTVALVFRFISNCRRRVKKLPIEAISGVEERPSTIPAVWVVIQQEELNKAQRVLWRMAQSDSFADEVKVLMKNKELPPSEWLHIERSSRLFRTSPFMDQDGVVRMEGRTAAAEFAATCTRFPVILAREHPITAKIIEDFHVRYGHASKETLVNEVRQAYFIPKLRTAVGKVINGCLVCRLRKSKPIVPRMAPLLVQRMQPFIRAFSYVGLDYFGPIDVSIGRRTEKRYVALFTCLVVRAVHCEVAFSLSTESCKLAIRRFIRRRGSPVEIFSDNGTNFKGASRELREELKKIDVDCANTFTDARTKWTFNPPSAPHMGGVWERMVRSVKDAMAVLNDGRKLNDEILITTLTEAEYLINSRPLLYSGTEDTELDAITPNHFLFGSSSGQHEPFQTPISLAEELKSSYKRSQALAKELWTRWCKEYFPTLNQRSKWYADSRALKVGDLVFVMDTKDTAGVRGIVDEVFTGLDGRVRQAVVRTNSGCFRRPVSKLAVLEIENNPGEVAEER</sequence>
<dbReference type="InterPro" id="IPR041588">
    <property type="entry name" value="Integrase_H2C2"/>
</dbReference>
<evidence type="ECO:0000259" key="7">
    <source>
        <dbReference type="PROSITE" id="PS50158"/>
    </source>
</evidence>
<dbReference type="Pfam" id="PF03564">
    <property type="entry name" value="DUF1759"/>
    <property type="match status" value="1"/>
</dbReference>
<dbReference type="CDD" id="cd15489">
    <property type="entry name" value="PHD_SF"/>
    <property type="match status" value="1"/>
</dbReference>
<dbReference type="InterPro" id="IPR008042">
    <property type="entry name" value="Retrotrans_Pao"/>
</dbReference>
<dbReference type="SUPFAM" id="SSF56672">
    <property type="entry name" value="DNA/RNA polymerases"/>
    <property type="match status" value="1"/>
</dbReference>
<dbReference type="PANTHER" id="PTHR47331:SF1">
    <property type="entry name" value="GAG-LIKE PROTEIN"/>
    <property type="match status" value="1"/>
</dbReference>
<feature type="domain" description="FHA" evidence="5">
    <location>
        <begin position="1652"/>
        <end position="1717"/>
    </location>
</feature>
<dbReference type="PANTHER" id="PTHR47331">
    <property type="entry name" value="PHD-TYPE DOMAIN-CONTAINING PROTEIN"/>
    <property type="match status" value="1"/>
</dbReference>